<organism evidence="1 2">
    <name type="scientific">Flexibacter flexilis DSM 6793</name>
    <dbReference type="NCBI Taxonomy" id="927664"/>
    <lineage>
        <taxon>Bacteria</taxon>
        <taxon>Pseudomonadati</taxon>
        <taxon>Bacteroidota</taxon>
        <taxon>Cytophagia</taxon>
        <taxon>Cytophagales</taxon>
        <taxon>Flexibacteraceae</taxon>
        <taxon>Flexibacter</taxon>
    </lineage>
</organism>
<accession>A0A1I1EMM0</accession>
<dbReference type="OrthoDB" id="976756at2"/>
<protein>
    <submittedName>
        <fullName evidence="1">Uncharacterized protein</fullName>
    </submittedName>
</protein>
<evidence type="ECO:0000313" key="1">
    <source>
        <dbReference type="EMBL" id="SFB86160.1"/>
    </source>
</evidence>
<dbReference type="AlphaFoldDB" id="A0A1I1EMM0"/>
<sequence>MPTKKIGVVARAVGKRLGIAAKVGGVKILAQFNSAESLIRGAGELTKVKAGLQGFVKGDGSAIFKSITNGGTLSLKGYYIMPNGTIISKYFSSTSGEFTIFINQGSDVYKIRINP</sequence>
<keyword evidence="2" id="KW-1185">Reference proteome</keyword>
<dbReference type="EMBL" id="FOLE01000001">
    <property type="protein sequence ID" value="SFB86160.1"/>
    <property type="molecule type" value="Genomic_DNA"/>
</dbReference>
<name>A0A1I1EMM0_9BACT</name>
<dbReference type="Proteomes" id="UP000199514">
    <property type="component" value="Unassembled WGS sequence"/>
</dbReference>
<dbReference type="STRING" id="927664.SAMN05421780_101796"/>
<dbReference type="RefSeq" id="WP_091507647.1">
    <property type="nucleotide sequence ID" value="NZ_FOLE01000001.1"/>
</dbReference>
<proteinExistence type="predicted"/>
<reference evidence="1 2" key="1">
    <citation type="submission" date="2016-10" db="EMBL/GenBank/DDBJ databases">
        <authorList>
            <person name="de Groot N.N."/>
        </authorList>
    </citation>
    <scope>NUCLEOTIDE SEQUENCE [LARGE SCALE GENOMIC DNA]</scope>
    <source>
        <strain evidence="1 2">DSM 6793</strain>
    </source>
</reference>
<gene>
    <name evidence="1" type="ORF">SAMN05421780_101796</name>
</gene>
<evidence type="ECO:0000313" key="2">
    <source>
        <dbReference type="Proteomes" id="UP000199514"/>
    </source>
</evidence>